<dbReference type="EMBL" id="PJNI01000003">
    <property type="protein sequence ID" value="PKR81349.1"/>
    <property type="molecule type" value="Genomic_DNA"/>
</dbReference>
<accession>A0A2I0R474</accession>
<reference evidence="2 3" key="1">
    <citation type="submission" date="2017-12" db="EMBL/GenBank/DDBJ databases">
        <title>The draft genome sequence of Brumimicrobium saltpan LHR20.</title>
        <authorList>
            <person name="Do Z.-J."/>
            <person name="Luo H.-R."/>
        </authorList>
    </citation>
    <scope>NUCLEOTIDE SEQUENCE [LARGE SCALE GENOMIC DNA]</scope>
    <source>
        <strain evidence="2 3">LHR20</strain>
    </source>
</reference>
<name>A0A2I0R474_9FLAO</name>
<evidence type="ECO:0000256" key="1">
    <source>
        <dbReference type="SAM" id="Phobius"/>
    </source>
</evidence>
<protein>
    <submittedName>
        <fullName evidence="2">Uncharacterized protein</fullName>
    </submittedName>
</protein>
<comment type="caution">
    <text evidence="2">The sequence shown here is derived from an EMBL/GenBank/DDBJ whole genome shotgun (WGS) entry which is preliminary data.</text>
</comment>
<evidence type="ECO:0000313" key="2">
    <source>
        <dbReference type="EMBL" id="PKR81349.1"/>
    </source>
</evidence>
<keyword evidence="1" id="KW-0472">Membrane</keyword>
<sequence length="154" mass="18087">MEADYQLKFSGESRLRIFLQAIVVVPLLGMILFAFFISFNLIGKLIFIGVFLLLLYLFIDSAIKNVILKNDYIQVEKLSGRKIIYNYDFIKRFVIKQQLNPHPVLFLGELDKEIIVVELVRNKKSEITFFCPEDKKIELNEFLRSKGLRMFISE</sequence>
<gene>
    <name evidence="2" type="ORF">CW751_04645</name>
</gene>
<dbReference type="AlphaFoldDB" id="A0A2I0R474"/>
<dbReference type="Proteomes" id="UP000236654">
    <property type="component" value="Unassembled WGS sequence"/>
</dbReference>
<organism evidence="2 3">
    <name type="scientific">Brumimicrobium salinarum</name>
    <dbReference type="NCBI Taxonomy" id="2058658"/>
    <lineage>
        <taxon>Bacteria</taxon>
        <taxon>Pseudomonadati</taxon>
        <taxon>Bacteroidota</taxon>
        <taxon>Flavobacteriia</taxon>
        <taxon>Flavobacteriales</taxon>
        <taxon>Crocinitomicaceae</taxon>
        <taxon>Brumimicrobium</taxon>
    </lineage>
</organism>
<keyword evidence="3" id="KW-1185">Reference proteome</keyword>
<keyword evidence="1" id="KW-1133">Transmembrane helix</keyword>
<feature type="transmembrane region" description="Helical" evidence="1">
    <location>
        <begin position="45"/>
        <end position="63"/>
    </location>
</feature>
<evidence type="ECO:0000313" key="3">
    <source>
        <dbReference type="Proteomes" id="UP000236654"/>
    </source>
</evidence>
<proteinExistence type="predicted"/>
<keyword evidence="1" id="KW-0812">Transmembrane</keyword>
<feature type="transmembrane region" description="Helical" evidence="1">
    <location>
        <begin position="17"/>
        <end position="39"/>
    </location>
</feature>